<sequence>MTGVLTVAGGIAVGAALLPEQIGVRTVSSTLPATVAAPALACTGPETLVVPEGGAAASPGAGVLVSALLAARGDASATVKAEGPESGTIQELSKTLPESDVPVHTGTQEKLTADKGEVRIGGLSTWRLGPVVTTADPDDPQELPDLAAVQSTVTTKGDLRGLSASRCDQPSSEAWLVGGGTVSGERLRLVLSNPTGTTAVVDVSVLTDEGRVDPPSGAGVVVPAHGQTPLFVDALAPGRSGVAVHVVARSGQVIARMHDAVLRGLVAGGTDVVSPGAESAKKLVIPGISLVNGYSKTADDTTAAGSTSVRVAVPGTEEAVVRLKLLGSSGEVEMPSSGVVNVPAGEVVDIPVHGLASGTYTAVVQSDVPVVAGARIGRPAAAGHKATEFGWAPSAKSLDENGGWTMLPPGTRSTVSLVAETKGGSLTITPVDADGEDLDELDVTLKDGTAAAFALDEKAAAFRVSGLEGGPVAASVVATSTDDYGTAITVLGVEPARAETAPSTAVADTRLGLK</sequence>
<evidence type="ECO:0000313" key="1">
    <source>
        <dbReference type="EMBL" id="MDP9825405.1"/>
    </source>
</evidence>
<protein>
    <recommendedName>
        <fullName evidence="3">Secreted protein</fullName>
    </recommendedName>
</protein>
<name>A0ABT9NZK7_9ACTN</name>
<proteinExistence type="predicted"/>
<dbReference type="RefSeq" id="WP_307239149.1">
    <property type="nucleotide sequence ID" value="NZ_JAUSQZ010000001.1"/>
</dbReference>
<dbReference type="Proteomes" id="UP001235712">
    <property type="component" value="Unassembled WGS sequence"/>
</dbReference>
<gene>
    <name evidence="1" type="ORF">J2S57_001154</name>
</gene>
<reference evidence="1 2" key="1">
    <citation type="submission" date="2023-07" db="EMBL/GenBank/DDBJ databases">
        <title>Sequencing the genomes of 1000 actinobacteria strains.</title>
        <authorList>
            <person name="Klenk H.-P."/>
        </authorList>
    </citation>
    <scope>NUCLEOTIDE SEQUENCE [LARGE SCALE GENOMIC DNA]</scope>
    <source>
        <strain evidence="1 2">DSM 44388</strain>
    </source>
</reference>
<dbReference type="EMBL" id="JAUSQZ010000001">
    <property type="protein sequence ID" value="MDP9825405.1"/>
    <property type="molecule type" value="Genomic_DNA"/>
</dbReference>
<dbReference type="InterPro" id="IPR043777">
    <property type="entry name" value="DUF5719"/>
</dbReference>
<organism evidence="1 2">
    <name type="scientific">Kineosporia succinea</name>
    <dbReference type="NCBI Taxonomy" id="84632"/>
    <lineage>
        <taxon>Bacteria</taxon>
        <taxon>Bacillati</taxon>
        <taxon>Actinomycetota</taxon>
        <taxon>Actinomycetes</taxon>
        <taxon>Kineosporiales</taxon>
        <taxon>Kineosporiaceae</taxon>
        <taxon>Kineosporia</taxon>
    </lineage>
</organism>
<evidence type="ECO:0000313" key="2">
    <source>
        <dbReference type="Proteomes" id="UP001235712"/>
    </source>
</evidence>
<evidence type="ECO:0008006" key="3">
    <source>
        <dbReference type="Google" id="ProtNLM"/>
    </source>
</evidence>
<keyword evidence="2" id="KW-1185">Reference proteome</keyword>
<dbReference type="Pfam" id="PF18986">
    <property type="entry name" value="DUF5719"/>
    <property type="match status" value="1"/>
</dbReference>
<accession>A0ABT9NZK7</accession>
<comment type="caution">
    <text evidence="1">The sequence shown here is derived from an EMBL/GenBank/DDBJ whole genome shotgun (WGS) entry which is preliminary data.</text>
</comment>